<keyword evidence="2" id="KW-1185">Reference proteome</keyword>
<dbReference type="Proteomes" id="UP000193224">
    <property type="component" value="Unassembled WGS sequence"/>
</dbReference>
<dbReference type="AlphaFoldDB" id="A0A1X7BVT4"/>
<protein>
    <submittedName>
        <fullName evidence="1">Uncharacterized protein</fullName>
    </submittedName>
</protein>
<accession>A0A1X7BVT4</accession>
<gene>
    <name evidence="1" type="ORF">ROA7745_03582</name>
</gene>
<name>A0A1X7BVT4_9RHOB</name>
<evidence type="ECO:0000313" key="1">
    <source>
        <dbReference type="EMBL" id="SMC13723.1"/>
    </source>
</evidence>
<reference evidence="1 2" key="1">
    <citation type="submission" date="2017-03" db="EMBL/GenBank/DDBJ databases">
        <authorList>
            <person name="Afonso C.L."/>
            <person name="Miller P.J."/>
            <person name="Scott M.A."/>
            <person name="Spackman E."/>
            <person name="Goraichik I."/>
            <person name="Dimitrov K.M."/>
            <person name="Suarez D.L."/>
            <person name="Swayne D.E."/>
        </authorList>
    </citation>
    <scope>NUCLEOTIDE SEQUENCE [LARGE SCALE GENOMIC DNA]</scope>
    <source>
        <strain evidence="1 2">CECT 7745</strain>
    </source>
</reference>
<sequence length="68" mass="7317">MPLNMEEYEYLREGIEQVQGLTGLAKAQLETEETSPQSGNAMSVFLTALDRACDDAIADADGAVEVPL</sequence>
<organism evidence="1 2">
    <name type="scientific">Roseovarius aestuarii</name>
    <dbReference type="NCBI Taxonomy" id="475083"/>
    <lineage>
        <taxon>Bacteria</taxon>
        <taxon>Pseudomonadati</taxon>
        <taxon>Pseudomonadota</taxon>
        <taxon>Alphaproteobacteria</taxon>
        <taxon>Rhodobacterales</taxon>
        <taxon>Roseobacteraceae</taxon>
        <taxon>Roseovarius</taxon>
    </lineage>
</organism>
<dbReference type="RefSeq" id="WP_139836467.1">
    <property type="nucleotide sequence ID" value="NZ_FWXB01000016.1"/>
</dbReference>
<dbReference type="EMBL" id="FWXB01000016">
    <property type="protein sequence ID" value="SMC13723.1"/>
    <property type="molecule type" value="Genomic_DNA"/>
</dbReference>
<evidence type="ECO:0000313" key="2">
    <source>
        <dbReference type="Proteomes" id="UP000193224"/>
    </source>
</evidence>
<proteinExistence type="predicted"/>